<evidence type="ECO:0000313" key="1">
    <source>
        <dbReference type="EMBL" id="SHF06174.1"/>
    </source>
</evidence>
<keyword evidence="2" id="KW-1185">Reference proteome</keyword>
<dbReference type="EMBL" id="FQVO01000008">
    <property type="protein sequence ID" value="SHF06174.1"/>
    <property type="molecule type" value="Genomic_DNA"/>
</dbReference>
<protein>
    <submittedName>
        <fullName evidence="1">Uncharacterized protein</fullName>
    </submittedName>
</protein>
<dbReference type="AlphaFoldDB" id="A0A1M4YK41"/>
<name>A0A1M4YK41_9FLAO</name>
<dbReference type="STRING" id="1302685.SAMN05444408_10876"/>
<accession>A0A1M4YK41</accession>
<evidence type="ECO:0000313" key="2">
    <source>
        <dbReference type="Proteomes" id="UP000184236"/>
    </source>
</evidence>
<proteinExistence type="predicted"/>
<gene>
    <name evidence="1" type="ORF">SAMN05444408_10876</name>
</gene>
<organism evidence="1 2">
    <name type="scientific">Chryseobacterium takakiae</name>
    <dbReference type="NCBI Taxonomy" id="1302685"/>
    <lineage>
        <taxon>Bacteria</taxon>
        <taxon>Pseudomonadati</taxon>
        <taxon>Bacteroidota</taxon>
        <taxon>Flavobacteriia</taxon>
        <taxon>Flavobacteriales</taxon>
        <taxon>Weeksellaceae</taxon>
        <taxon>Chryseobacterium group</taxon>
        <taxon>Chryseobacterium</taxon>
    </lineage>
</organism>
<sequence>MKRRKLEHDYMKATMIVTGGLGVGISSTIAGGNFWDGFRQGIITSGLYHVAHLEAEALQKGSSVKVYDSDYKD</sequence>
<dbReference type="Proteomes" id="UP000184236">
    <property type="component" value="Unassembled WGS sequence"/>
</dbReference>
<reference evidence="2" key="1">
    <citation type="submission" date="2016-11" db="EMBL/GenBank/DDBJ databases">
        <authorList>
            <person name="Varghese N."/>
            <person name="Submissions S."/>
        </authorList>
    </citation>
    <scope>NUCLEOTIDE SEQUENCE [LARGE SCALE GENOMIC DNA]</scope>
    <source>
        <strain evidence="2">DSM 26898</strain>
    </source>
</reference>